<comment type="caution">
    <text evidence="1">The sequence shown here is derived from an EMBL/GenBank/DDBJ whole genome shotgun (WGS) entry which is preliminary data.</text>
</comment>
<organism evidence="1 2">
    <name type="scientific">Glycine soja</name>
    <name type="common">Wild soybean</name>
    <dbReference type="NCBI Taxonomy" id="3848"/>
    <lineage>
        <taxon>Eukaryota</taxon>
        <taxon>Viridiplantae</taxon>
        <taxon>Streptophyta</taxon>
        <taxon>Embryophyta</taxon>
        <taxon>Tracheophyta</taxon>
        <taxon>Spermatophyta</taxon>
        <taxon>Magnoliopsida</taxon>
        <taxon>eudicotyledons</taxon>
        <taxon>Gunneridae</taxon>
        <taxon>Pentapetalae</taxon>
        <taxon>rosids</taxon>
        <taxon>fabids</taxon>
        <taxon>Fabales</taxon>
        <taxon>Fabaceae</taxon>
        <taxon>Papilionoideae</taxon>
        <taxon>50 kb inversion clade</taxon>
        <taxon>NPAAA clade</taxon>
        <taxon>indigoferoid/millettioid clade</taxon>
        <taxon>Phaseoleae</taxon>
        <taxon>Glycine</taxon>
        <taxon>Glycine subgen. Soja</taxon>
    </lineage>
</organism>
<sequence>MNRRVRNCCVRKKRKKGKKIKRIGWFFFLKKGRCRIHLGRCKILVPSFCQFECPSITKETKIIYRSNCS</sequence>
<gene>
    <name evidence="1" type="ORF">D0Y65_052037</name>
</gene>
<keyword evidence="2" id="KW-1185">Reference proteome</keyword>
<proteinExistence type="predicted"/>
<evidence type="ECO:0000313" key="1">
    <source>
        <dbReference type="EMBL" id="RZB48830.1"/>
    </source>
</evidence>
<dbReference type="AlphaFoldDB" id="A0A445FJ29"/>
<evidence type="ECO:0000313" key="2">
    <source>
        <dbReference type="Proteomes" id="UP000289340"/>
    </source>
</evidence>
<protein>
    <submittedName>
        <fullName evidence="1">Uncharacterized protein</fullName>
    </submittedName>
</protein>
<accession>A0A445FJ29</accession>
<name>A0A445FJ29_GLYSO</name>
<dbReference type="Proteomes" id="UP000289340">
    <property type="component" value="Chromosome 19"/>
</dbReference>
<reference evidence="1 2" key="1">
    <citation type="submission" date="2018-09" db="EMBL/GenBank/DDBJ databases">
        <title>A high-quality reference genome of wild soybean provides a powerful tool to mine soybean genomes.</title>
        <authorList>
            <person name="Xie M."/>
            <person name="Chung C.Y.L."/>
            <person name="Li M.-W."/>
            <person name="Wong F.-L."/>
            <person name="Chan T.-F."/>
            <person name="Lam H.-M."/>
        </authorList>
    </citation>
    <scope>NUCLEOTIDE SEQUENCE [LARGE SCALE GENOMIC DNA]</scope>
    <source>
        <strain evidence="2">cv. W05</strain>
        <tissue evidence="1">Hypocotyl of etiolated seedlings</tissue>
    </source>
</reference>
<dbReference type="EMBL" id="QZWG01000019">
    <property type="protein sequence ID" value="RZB48830.1"/>
    <property type="molecule type" value="Genomic_DNA"/>
</dbReference>